<dbReference type="NCBIfam" id="TIGR01879">
    <property type="entry name" value="hydantase"/>
    <property type="match status" value="1"/>
</dbReference>
<reference evidence="6 7" key="1">
    <citation type="submission" date="2017-08" db="EMBL/GenBank/DDBJ databases">
        <title>Complete Genome Sequence of Bacillus kochii Oregon-R-modENCODE STRAIN BDGP4, isolated from Drosophila melanogaster gut.</title>
        <authorList>
            <person name="Wan K.H."/>
            <person name="Yu C."/>
            <person name="Park S."/>
            <person name="Hammonds A.S."/>
            <person name="Booth B.W."/>
            <person name="Celniker S.E."/>
        </authorList>
    </citation>
    <scope>NUCLEOTIDE SEQUENCE [LARGE SCALE GENOMIC DNA]</scope>
    <source>
        <strain evidence="6 7">BDGP4</strain>
    </source>
</reference>
<sequence length="417" mass="46451">MAIHVREFHDTNKEKIAELIEWLSSFGKTTNEGVTRLLYSKAWCEAQSALKNKMKAIGLDAYFDCVGNLFGRLQGTDEDNAVILTGSHIDTVIDGGKYDGAYGIVASLLAVSRLYASYGKPKKTIEVVSFCEEEGSRFPLTFWGSRNITGMYDIGHTRGLVDANGVPFMDAMKEAGFETEKYIQPIRSDIARFIEVHIEQGMVLERNQNAVGIVTHIVGQRRYNIRIKGESNHAGTTPMNLRRDAVVTASKLISFLTKKAESIDSQLVATVGRIEAQPNVPNVVAGEVEFSLDIRHHKQHVLDEYCMSVFSYFEEVAKSNDLIIDWKQWMNVEPVAMDAMMHSKIKTLAEQKQISFQDIVSGAGHDAQVFASTLPTNLIFVPSKGGISHNPQEFTSSEDLEVGVKLLTDILYQLAYE</sequence>
<dbReference type="OrthoDB" id="9808195at2"/>
<evidence type="ECO:0000313" key="6">
    <source>
        <dbReference type="EMBL" id="ASV66960.1"/>
    </source>
</evidence>
<feature type="binding site" evidence="3">
    <location>
        <position position="134"/>
    </location>
    <ligand>
        <name>Zn(2+)</name>
        <dbReference type="ChEBI" id="CHEBI:29105"/>
        <label>2</label>
    </ligand>
</feature>
<dbReference type="NCBIfam" id="NF006771">
    <property type="entry name" value="PRK09290.1-5"/>
    <property type="match status" value="1"/>
</dbReference>
<feature type="binding site" evidence="3">
    <location>
        <position position="389"/>
    </location>
    <ligand>
        <name>Zn(2+)</name>
        <dbReference type="ChEBI" id="CHEBI:29105"/>
        <label>2</label>
    </ligand>
</feature>
<feature type="binding site" evidence="4">
    <location>
        <position position="282"/>
    </location>
    <ligand>
        <name>allantoate</name>
        <dbReference type="ChEBI" id="CHEBI:17536"/>
    </ligand>
</feature>
<dbReference type="SUPFAM" id="SSF55031">
    <property type="entry name" value="Bacterial exopeptidase dimerisation domain"/>
    <property type="match status" value="1"/>
</dbReference>
<keyword evidence="7" id="KW-1185">Reference proteome</keyword>
<organism evidence="6 7">
    <name type="scientific">Cytobacillus kochii</name>
    <dbReference type="NCBI Taxonomy" id="859143"/>
    <lineage>
        <taxon>Bacteria</taxon>
        <taxon>Bacillati</taxon>
        <taxon>Bacillota</taxon>
        <taxon>Bacilli</taxon>
        <taxon>Bacillales</taxon>
        <taxon>Bacillaceae</taxon>
        <taxon>Cytobacillus</taxon>
    </lineage>
</organism>
<name>A0A248TFS9_9BACI</name>
<feature type="binding site" evidence="4">
    <location>
        <position position="295"/>
    </location>
    <ligand>
        <name>allantoate</name>
        <dbReference type="ChEBI" id="CHEBI:17536"/>
    </ligand>
</feature>
<dbReference type="Gene3D" id="3.40.630.10">
    <property type="entry name" value="Zn peptidases"/>
    <property type="match status" value="1"/>
</dbReference>
<evidence type="ECO:0000259" key="5">
    <source>
        <dbReference type="Pfam" id="PF07687"/>
    </source>
</evidence>
<dbReference type="InterPro" id="IPR011650">
    <property type="entry name" value="Peptidase_M20_dimer"/>
</dbReference>
<feature type="binding site" evidence="3">
    <location>
        <position position="99"/>
    </location>
    <ligand>
        <name>Zn(2+)</name>
        <dbReference type="ChEBI" id="CHEBI:29105"/>
        <label>1</label>
    </ligand>
</feature>
<comment type="similarity">
    <text evidence="1">Belongs to the peptidase M20 family.</text>
</comment>
<feature type="binding site" evidence="4">
    <location>
        <position position="222"/>
    </location>
    <ligand>
        <name>allantoate</name>
        <dbReference type="ChEBI" id="CHEBI:17536"/>
    </ligand>
</feature>
<dbReference type="InterPro" id="IPR036264">
    <property type="entry name" value="Bact_exopeptidase_dim_dom"/>
</dbReference>
<dbReference type="RefSeq" id="WP_095370535.1">
    <property type="nucleotide sequence ID" value="NZ_CP022983.1"/>
</dbReference>
<dbReference type="PANTHER" id="PTHR32494:SF5">
    <property type="entry name" value="ALLANTOATE AMIDOHYDROLASE"/>
    <property type="match status" value="1"/>
</dbReference>
<dbReference type="CDD" id="cd03884">
    <property type="entry name" value="M20_bAS"/>
    <property type="match status" value="1"/>
</dbReference>
<dbReference type="SUPFAM" id="SSF53187">
    <property type="entry name" value="Zn-dependent exopeptidases"/>
    <property type="match status" value="1"/>
</dbReference>
<evidence type="ECO:0000256" key="3">
    <source>
        <dbReference type="PIRSR" id="PIRSR001235-1"/>
    </source>
</evidence>
<feature type="domain" description="Peptidase M20 dimerisation" evidence="5">
    <location>
        <begin position="219"/>
        <end position="319"/>
    </location>
</feature>
<dbReference type="InterPro" id="IPR002933">
    <property type="entry name" value="Peptidase_M20"/>
</dbReference>
<dbReference type="Pfam" id="PF07687">
    <property type="entry name" value="M20_dimer"/>
    <property type="match status" value="1"/>
</dbReference>
<dbReference type="InterPro" id="IPR010158">
    <property type="entry name" value="Amidase_Cbmase"/>
</dbReference>
<dbReference type="GO" id="GO:0046872">
    <property type="term" value="F:metal ion binding"/>
    <property type="evidence" value="ECO:0007669"/>
    <property type="project" value="UniProtKB-KW"/>
</dbReference>
<gene>
    <name evidence="6" type="ORF">CKF48_06235</name>
</gene>
<evidence type="ECO:0000256" key="1">
    <source>
        <dbReference type="ARBA" id="ARBA00006153"/>
    </source>
</evidence>
<dbReference type="KEGG" id="bko:CKF48_06235"/>
<protein>
    <submittedName>
        <fullName evidence="6">Allantoate amidohydrolase</fullName>
    </submittedName>
</protein>
<dbReference type="EMBL" id="CP022983">
    <property type="protein sequence ID" value="ASV66960.1"/>
    <property type="molecule type" value="Genomic_DNA"/>
</dbReference>
<evidence type="ECO:0000256" key="2">
    <source>
        <dbReference type="ARBA" id="ARBA00022801"/>
    </source>
</evidence>
<dbReference type="Pfam" id="PF01546">
    <property type="entry name" value="Peptidase_M20"/>
    <property type="match status" value="1"/>
</dbReference>
<feature type="binding site" evidence="3">
    <location>
        <position position="88"/>
    </location>
    <ligand>
        <name>Zn(2+)</name>
        <dbReference type="ChEBI" id="CHEBI:29105"/>
        <label>1</label>
    </ligand>
</feature>
<accession>A0A248TFS9</accession>
<dbReference type="Gene3D" id="3.30.70.360">
    <property type="match status" value="1"/>
</dbReference>
<dbReference type="GO" id="GO:0016813">
    <property type="term" value="F:hydrolase activity, acting on carbon-nitrogen (but not peptide) bonds, in linear amidines"/>
    <property type="evidence" value="ECO:0007669"/>
    <property type="project" value="InterPro"/>
</dbReference>
<keyword evidence="3" id="KW-0479">Metal-binding</keyword>
<evidence type="ECO:0000256" key="4">
    <source>
        <dbReference type="PIRSR" id="PIRSR001235-2"/>
    </source>
</evidence>
<dbReference type="Proteomes" id="UP000215137">
    <property type="component" value="Chromosome"/>
</dbReference>
<comment type="cofactor">
    <cofactor evidence="3">
        <name>Zn(2+)</name>
        <dbReference type="ChEBI" id="CHEBI:29105"/>
    </cofactor>
    <text evidence="3">Binds 2 Zn(2+) ions per subunit.</text>
</comment>
<feature type="binding site" evidence="3">
    <location>
        <position position="197"/>
    </location>
    <ligand>
        <name>Zn(2+)</name>
        <dbReference type="ChEBI" id="CHEBI:29105"/>
        <label>1</label>
    </ligand>
</feature>
<keyword evidence="2 6" id="KW-0378">Hydrolase</keyword>
<dbReference type="PANTHER" id="PTHR32494">
    <property type="entry name" value="ALLANTOATE DEIMINASE-RELATED"/>
    <property type="match status" value="1"/>
</dbReference>
<dbReference type="NCBIfam" id="NF006768">
    <property type="entry name" value="PRK09290.1-1"/>
    <property type="match status" value="1"/>
</dbReference>
<dbReference type="PIRSF" id="PIRSF001235">
    <property type="entry name" value="Amidase_carbamoylase"/>
    <property type="match status" value="1"/>
</dbReference>
<dbReference type="AlphaFoldDB" id="A0A248TFS9"/>
<evidence type="ECO:0000313" key="7">
    <source>
        <dbReference type="Proteomes" id="UP000215137"/>
    </source>
</evidence>
<keyword evidence="3" id="KW-0862">Zinc</keyword>
<proteinExistence type="inferred from homology"/>
<feature type="binding site" evidence="3">
    <location>
        <position position="99"/>
    </location>
    <ligand>
        <name>Zn(2+)</name>
        <dbReference type="ChEBI" id="CHEBI:29105"/>
        <label>2</label>
    </ligand>
</feature>